<dbReference type="Gene3D" id="3.20.20.20">
    <property type="entry name" value="Dihydropteroate synthase-like"/>
    <property type="match status" value="1"/>
</dbReference>
<dbReference type="STRING" id="79929.MTBMA_c03170"/>
<dbReference type="InterPro" id="IPR000489">
    <property type="entry name" value="Pterin-binding_dom"/>
</dbReference>
<keyword evidence="3" id="KW-1185">Reference proteome</keyword>
<dbReference type="NCBIfam" id="TIGR00284">
    <property type="entry name" value="dihydropteroate synthase-like protein"/>
    <property type="match status" value="1"/>
</dbReference>
<dbReference type="PaxDb" id="79929-MTBMA_c03170"/>
<name>D9PUM5_METTM</name>
<dbReference type="Pfam" id="PF00809">
    <property type="entry name" value="Pterin_bind"/>
    <property type="match status" value="1"/>
</dbReference>
<sequence length="528" mass="58107">MKVLIITGKLASGIVREAVSASSHEIHVHVVNTPIAAFLTPRRIISEIQKIKFSDGAPDMIIIPGLIPKDVNVVGEETGIPAYKGPTDAADLPIVLDMLDELELSTMKPADRLIEEEQMRRALQFIEDFENDTRSREALLERDENILIGNLPTGRDFPMRVLAEVANAPILLKEGKLRERIEYFMRSGADMIDLGMLAGEDNSELLPEIIETARSAAPNAPLSVDSLNPTEIESAVDCGVDMILSLDLGNYREVLQSLRKKGVPAVILPTDYSEGWVPETVEERVEALEKLKRKCRGIDVIADPVLDPVNSRSIVESVMACRMYAARNPDPLFFGVGNVTELIDADSTGVNALLAGFGMELGVGILFTPEESGKALGSVYELSVASKMMFLAKHRGSVPKDLGINLVLFKDKRKPGGIVEEISVPTIEAEGGMKFVRDRCGSFKIMVDDGRIKAVLYDRTEPVIAFTSDSAKRLYEEIINRKLVSRLEHAAYLGAELQKAEIALRTGKGYVQDFELFERAALFENGQR</sequence>
<organism evidence="2 3">
    <name type="scientific">Methanothermobacter marburgensis (strain ATCC BAA-927 / DSM 2133 / JCM 14651 / NBRC 100331 / OCM 82 / Marburg)</name>
    <name type="common">Methanobacterium thermoautotrophicum</name>
    <dbReference type="NCBI Taxonomy" id="79929"/>
    <lineage>
        <taxon>Archaea</taxon>
        <taxon>Methanobacteriati</taxon>
        <taxon>Methanobacteriota</taxon>
        <taxon>Methanomada group</taxon>
        <taxon>Methanobacteria</taxon>
        <taxon>Methanobacteriales</taxon>
        <taxon>Methanobacteriaceae</taxon>
        <taxon>Methanothermobacter</taxon>
    </lineage>
</organism>
<evidence type="ECO:0000259" key="1">
    <source>
        <dbReference type="PROSITE" id="PS50972"/>
    </source>
</evidence>
<dbReference type="EMBL" id="CP001710">
    <property type="protein sequence ID" value="ADL57923.1"/>
    <property type="molecule type" value="Genomic_DNA"/>
</dbReference>
<dbReference type="AlphaFoldDB" id="D9PUM5"/>
<evidence type="ECO:0000313" key="3">
    <source>
        <dbReference type="Proteomes" id="UP000000345"/>
    </source>
</evidence>
<evidence type="ECO:0000313" key="2">
    <source>
        <dbReference type="EMBL" id="ADL57923.1"/>
    </source>
</evidence>
<dbReference type="SUPFAM" id="SSF51717">
    <property type="entry name" value="Dihydropteroate synthetase-like"/>
    <property type="match status" value="1"/>
</dbReference>
<dbReference type="GeneID" id="9704023"/>
<reference key="1">
    <citation type="submission" date="2009-08" db="EMBL/GenBank/DDBJ databases">
        <title>The genome sequence of Methanothermobacter marburgensis.</title>
        <authorList>
            <person name="Kaster A."/>
            <person name="Seedorf H."/>
            <person name="Goenrich M."/>
            <person name="Wiezer A."/>
            <person name="Liesegang H."/>
            <person name="Thauer R."/>
            <person name="Gottschalk G."/>
        </authorList>
    </citation>
    <scope>NUCLEOTIDE SEQUENCE</scope>
    <source>
        <strain>Marburg</strain>
    </source>
</reference>
<gene>
    <name evidence="2" type="ordered locus">MTBMA_c03170</name>
</gene>
<reference evidence="2 3" key="2">
    <citation type="journal article" date="2010" name="J. Bacteriol.">
        <title>Complete genome sequence of Methanothermobacter marburgensis, a methanoarchaeon model organism.</title>
        <authorList>
            <person name="Liesegang H."/>
            <person name="Kaster A.K."/>
            <person name="Wiezer A."/>
            <person name="Goenrich M."/>
            <person name="Wollherr A."/>
            <person name="Seedorf H."/>
            <person name="Gottschalk G."/>
            <person name="Thauer R.K."/>
        </authorList>
    </citation>
    <scope>NUCLEOTIDE SEQUENCE [LARGE SCALE GENOMIC DNA]</scope>
    <source>
        <strain evidence="3">ATCC BAA-927 / DSM 2133 / JCM 14651 / NBRC 100331 / OCM 82 / Marburg</strain>
    </source>
</reference>
<dbReference type="Pfam" id="PF14251">
    <property type="entry name" value="PterinBD-DUF4346"/>
    <property type="match status" value="1"/>
</dbReference>
<dbReference type="GeneID" id="77399100"/>
<dbReference type="Proteomes" id="UP000000345">
    <property type="component" value="Chromosome"/>
</dbReference>
<dbReference type="HOGENOM" id="CLU_041129_0_0_2"/>
<dbReference type="InterPro" id="IPR025595">
    <property type="entry name" value="PterinBD-DUF4346"/>
</dbReference>
<dbReference type="PATRIC" id="fig|79929.8.peg.311"/>
<feature type="domain" description="Pterin-binding" evidence="1">
    <location>
        <begin position="145"/>
        <end position="390"/>
    </location>
</feature>
<dbReference type="GO" id="GO:0042558">
    <property type="term" value="P:pteridine-containing compound metabolic process"/>
    <property type="evidence" value="ECO:0007669"/>
    <property type="project" value="InterPro"/>
</dbReference>
<accession>D9PUM5</accession>
<protein>
    <submittedName>
        <fullName evidence="2">Predicted pterin-binding enzyme</fullName>
    </submittedName>
</protein>
<dbReference type="RefSeq" id="WP_013295150.1">
    <property type="nucleotide sequence ID" value="NC_014408.1"/>
</dbReference>
<dbReference type="OrthoDB" id="70327at2157"/>
<dbReference type="KEGG" id="mmg:MTBMA_c03170"/>
<dbReference type="PROSITE" id="PS50972">
    <property type="entry name" value="PTERIN_BINDING"/>
    <property type="match status" value="1"/>
</dbReference>
<proteinExistence type="predicted"/>
<dbReference type="InterPro" id="IPR011005">
    <property type="entry name" value="Dihydropteroate_synth-like_sf"/>
</dbReference>
<dbReference type="InterPro" id="IPR005236">
    <property type="entry name" value="Dihydropt_synth"/>
</dbReference>